<accession>A0A804KLA5</accession>
<protein>
    <submittedName>
        <fullName evidence="1">Uncharacterized protein</fullName>
    </submittedName>
</protein>
<reference evidence="1" key="1">
    <citation type="submission" date="2021-05" db="UniProtKB">
        <authorList>
            <consortium name="EnsemblPlants"/>
        </authorList>
    </citation>
    <scope>IDENTIFICATION</scope>
    <source>
        <strain evidence="1">subsp. malaccensis</strain>
    </source>
</reference>
<dbReference type="Gramene" id="Ma09_t19090.1">
    <property type="protein sequence ID" value="Ma09_p19090.1"/>
    <property type="gene ID" value="Ma09_g19090"/>
</dbReference>
<evidence type="ECO:0000313" key="1">
    <source>
        <dbReference type="EnsemblPlants" id="Ma09_p19090.1"/>
    </source>
</evidence>
<dbReference type="InParanoid" id="A0A804KLA5"/>
<name>A0A804KLA5_MUSAM</name>
<keyword evidence="2" id="KW-1185">Reference proteome</keyword>
<sequence length="62" mass="7343">MRVRRVSYVDVELELDGIRVIHDMFHLIEDYMSRSIPFDTITKVQGQLRLFFFDIPVQIGSV</sequence>
<dbReference type="Proteomes" id="UP000012960">
    <property type="component" value="Unplaced"/>
</dbReference>
<dbReference type="AlphaFoldDB" id="A0A804KLA5"/>
<dbReference type="EnsemblPlants" id="Ma09_t19090.1">
    <property type="protein sequence ID" value="Ma09_p19090.1"/>
    <property type="gene ID" value="Ma09_g19090"/>
</dbReference>
<organism evidence="1 2">
    <name type="scientific">Musa acuminata subsp. malaccensis</name>
    <name type="common">Wild banana</name>
    <name type="synonym">Musa malaccensis</name>
    <dbReference type="NCBI Taxonomy" id="214687"/>
    <lineage>
        <taxon>Eukaryota</taxon>
        <taxon>Viridiplantae</taxon>
        <taxon>Streptophyta</taxon>
        <taxon>Embryophyta</taxon>
        <taxon>Tracheophyta</taxon>
        <taxon>Spermatophyta</taxon>
        <taxon>Magnoliopsida</taxon>
        <taxon>Liliopsida</taxon>
        <taxon>Zingiberales</taxon>
        <taxon>Musaceae</taxon>
        <taxon>Musa</taxon>
    </lineage>
</organism>
<evidence type="ECO:0000313" key="2">
    <source>
        <dbReference type="Proteomes" id="UP000012960"/>
    </source>
</evidence>
<proteinExistence type="predicted"/>